<sequence>MSFFKFQVNDNSTSVDSHTSPTTSLQMVNITHGPATSGSANPSSQIMHPIPVTPPSPINASQHTVLRTTGGNSRTWLDPGD</sequence>
<protein>
    <submittedName>
        <fullName evidence="2">Uncharacterized protein</fullName>
    </submittedName>
</protein>
<dbReference type="EMBL" id="ML120576">
    <property type="protein sequence ID" value="RPA89500.1"/>
    <property type="molecule type" value="Genomic_DNA"/>
</dbReference>
<evidence type="ECO:0000256" key="1">
    <source>
        <dbReference type="SAM" id="MobiDB-lite"/>
    </source>
</evidence>
<evidence type="ECO:0000313" key="3">
    <source>
        <dbReference type="Proteomes" id="UP000276215"/>
    </source>
</evidence>
<feature type="region of interest" description="Disordered" evidence="1">
    <location>
        <begin position="1"/>
        <end position="81"/>
    </location>
</feature>
<keyword evidence="3" id="KW-1185">Reference proteome</keyword>
<gene>
    <name evidence="2" type="ORF">L873DRAFT_650339</name>
</gene>
<dbReference type="AlphaFoldDB" id="A0A3N4IZ66"/>
<accession>A0A3N4IZ66</accession>
<reference evidence="2 3" key="1">
    <citation type="journal article" date="2018" name="Nat. Ecol. Evol.">
        <title>Pezizomycetes genomes reveal the molecular basis of ectomycorrhizal truffle lifestyle.</title>
        <authorList>
            <person name="Murat C."/>
            <person name="Payen T."/>
            <person name="Noel B."/>
            <person name="Kuo A."/>
            <person name="Morin E."/>
            <person name="Chen J."/>
            <person name="Kohler A."/>
            <person name="Krizsan K."/>
            <person name="Balestrini R."/>
            <person name="Da Silva C."/>
            <person name="Montanini B."/>
            <person name="Hainaut M."/>
            <person name="Levati E."/>
            <person name="Barry K.W."/>
            <person name="Belfiori B."/>
            <person name="Cichocki N."/>
            <person name="Clum A."/>
            <person name="Dockter R.B."/>
            <person name="Fauchery L."/>
            <person name="Guy J."/>
            <person name="Iotti M."/>
            <person name="Le Tacon F."/>
            <person name="Lindquist E.A."/>
            <person name="Lipzen A."/>
            <person name="Malagnac F."/>
            <person name="Mello A."/>
            <person name="Molinier V."/>
            <person name="Miyauchi S."/>
            <person name="Poulain J."/>
            <person name="Riccioni C."/>
            <person name="Rubini A."/>
            <person name="Sitrit Y."/>
            <person name="Splivallo R."/>
            <person name="Traeger S."/>
            <person name="Wang M."/>
            <person name="Zifcakova L."/>
            <person name="Wipf D."/>
            <person name="Zambonelli A."/>
            <person name="Paolocci F."/>
            <person name="Nowrousian M."/>
            <person name="Ottonello S."/>
            <person name="Baldrian P."/>
            <person name="Spatafora J.W."/>
            <person name="Henrissat B."/>
            <person name="Nagy L.G."/>
            <person name="Aury J.M."/>
            <person name="Wincker P."/>
            <person name="Grigoriev I.V."/>
            <person name="Bonfante P."/>
            <person name="Martin F.M."/>
        </authorList>
    </citation>
    <scope>NUCLEOTIDE SEQUENCE [LARGE SCALE GENOMIC DNA]</scope>
    <source>
        <strain evidence="2 3">120613-1</strain>
    </source>
</reference>
<evidence type="ECO:0000313" key="2">
    <source>
        <dbReference type="EMBL" id="RPA89500.1"/>
    </source>
</evidence>
<feature type="compositionally biased region" description="Polar residues" evidence="1">
    <location>
        <begin position="58"/>
        <end position="75"/>
    </location>
</feature>
<feature type="compositionally biased region" description="Polar residues" evidence="1">
    <location>
        <begin position="8"/>
        <end position="46"/>
    </location>
</feature>
<organism evidence="2 3">
    <name type="scientific">Choiromyces venosus 120613-1</name>
    <dbReference type="NCBI Taxonomy" id="1336337"/>
    <lineage>
        <taxon>Eukaryota</taxon>
        <taxon>Fungi</taxon>
        <taxon>Dikarya</taxon>
        <taxon>Ascomycota</taxon>
        <taxon>Pezizomycotina</taxon>
        <taxon>Pezizomycetes</taxon>
        <taxon>Pezizales</taxon>
        <taxon>Tuberaceae</taxon>
        <taxon>Choiromyces</taxon>
    </lineage>
</organism>
<dbReference type="Proteomes" id="UP000276215">
    <property type="component" value="Unassembled WGS sequence"/>
</dbReference>
<name>A0A3N4IZ66_9PEZI</name>
<proteinExistence type="predicted"/>